<reference evidence="2 3" key="1">
    <citation type="journal article" date="2009" name="Stand. Genomic Sci.">
        <title>Complete genome sequence of Saccharomonospora viridis type strain (P101).</title>
        <authorList>
            <person name="Pati A."/>
            <person name="Sikorski J."/>
            <person name="Nolan M."/>
            <person name="Lapidus A."/>
            <person name="Copeland A."/>
            <person name="Glavina Del Rio T."/>
            <person name="Lucas S."/>
            <person name="Chen F."/>
            <person name="Tice H."/>
            <person name="Pitluck S."/>
            <person name="Cheng J.F."/>
            <person name="Chertkov O."/>
            <person name="Brettin T."/>
            <person name="Han C."/>
            <person name="Detter J.C."/>
            <person name="Kuske C."/>
            <person name="Bruce D."/>
            <person name="Goodwin L."/>
            <person name="Chain P."/>
            <person name="D'haeseleer P."/>
            <person name="Chen A."/>
            <person name="Palaniappan K."/>
            <person name="Ivanova N."/>
            <person name="Mavromatis K."/>
            <person name="Mikhailova N."/>
            <person name="Rohde M."/>
            <person name="Tindall B.J."/>
            <person name="Goker M."/>
            <person name="Bristow J."/>
            <person name="Eisen J.A."/>
            <person name="Markowitz V."/>
            <person name="Hugenholtz P."/>
            <person name="Kyrpides N.C."/>
            <person name="Klenk H.P."/>
        </authorList>
    </citation>
    <scope>NUCLEOTIDE SEQUENCE [LARGE SCALE GENOMIC DNA]</scope>
    <source>
        <strain evidence="3">ATCC 15386 / DSM 43017 / JCM 3036 / NBRC 12207 / P101</strain>
    </source>
</reference>
<dbReference type="KEGG" id="svi:Svir_20040"/>
<evidence type="ECO:0000313" key="3">
    <source>
        <dbReference type="Proteomes" id="UP000000841"/>
    </source>
</evidence>
<dbReference type="STRING" id="471857.Svir_20040"/>
<organism evidence="2 3">
    <name type="scientific">Saccharomonospora viridis (strain ATCC 15386 / DSM 43017 / JCM 3036 / CCUG 5913 / NBRC 12207 / NCIMB 9602 / P101)</name>
    <name type="common">Thermoactinomyces viridis</name>
    <dbReference type="NCBI Taxonomy" id="471857"/>
    <lineage>
        <taxon>Bacteria</taxon>
        <taxon>Bacillati</taxon>
        <taxon>Actinomycetota</taxon>
        <taxon>Actinomycetes</taxon>
        <taxon>Pseudonocardiales</taxon>
        <taxon>Pseudonocardiaceae</taxon>
        <taxon>Saccharomonospora</taxon>
    </lineage>
</organism>
<accession>C7MV70</accession>
<dbReference type="HOGENOM" id="CLU_049426_1_0_11"/>
<protein>
    <recommendedName>
        <fullName evidence="4">Lipoprotein</fullName>
    </recommendedName>
</protein>
<feature type="chain" id="PRO_5038528177" description="Lipoprotein" evidence="1">
    <location>
        <begin position="30"/>
        <end position="354"/>
    </location>
</feature>
<proteinExistence type="predicted"/>
<dbReference type="eggNOG" id="COG3391">
    <property type="taxonomic scope" value="Bacteria"/>
</dbReference>
<keyword evidence="1" id="KW-0732">Signal</keyword>
<dbReference type="Gene3D" id="2.130.10.10">
    <property type="entry name" value="YVTN repeat-like/Quinoprotein amine dehydrogenase"/>
    <property type="match status" value="1"/>
</dbReference>
<dbReference type="InterPro" id="IPR015943">
    <property type="entry name" value="WD40/YVTN_repeat-like_dom_sf"/>
</dbReference>
<keyword evidence="3" id="KW-1185">Reference proteome</keyword>
<dbReference type="SUPFAM" id="SSF101898">
    <property type="entry name" value="NHL repeat"/>
    <property type="match status" value="1"/>
</dbReference>
<sequence length="354" mass="37005">MAVMSVRMSRTLRAASLALASVLVWPLVACSGSDEVHDELQVVENPTAATAPPSPETTTAPEGVVLGTDAGVPVGDVTALTTDPDTGVLAVAARNPDQVLLYDLETLDAPGREPTTVVELPGPAEQLAVLQNTLVATVPSANVLARISLPDGELHTTSVPGRPTGVASFGDRLLVSLREGKGIGVVEDDHVVSTIKGGLNSADDVVVVDGRTIVLDRLRSAVFTVDVDGQDIGEGLRAGQGAANIVADAFGRVFTTDTRRSAVLAFSTDPLLLRQLYPVPGGAYALAYDAQRHLLWVTLPARNEVVGFDVRGGEPVEKHRYPTLRQPNSITVEERTSRVVIGSAAGEGIQVIAP</sequence>
<dbReference type="EMBL" id="CP001683">
    <property type="protein sequence ID" value="ACU97022.1"/>
    <property type="molecule type" value="Genomic_DNA"/>
</dbReference>
<gene>
    <name evidence="2" type="ordered locus">Svir_20040</name>
</gene>
<dbReference type="Proteomes" id="UP000000841">
    <property type="component" value="Chromosome"/>
</dbReference>
<dbReference type="AlphaFoldDB" id="C7MV70"/>
<evidence type="ECO:0000313" key="2">
    <source>
        <dbReference type="EMBL" id="ACU97022.1"/>
    </source>
</evidence>
<name>C7MV70_SACVD</name>
<feature type="signal peptide" evidence="1">
    <location>
        <begin position="1"/>
        <end position="29"/>
    </location>
</feature>
<evidence type="ECO:0008006" key="4">
    <source>
        <dbReference type="Google" id="ProtNLM"/>
    </source>
</evidence>
<evidence type="ECO:0000256" key="1">
    <source>
        <dbReference type="SAM" id="SignalP"/>
    </source>
</evidence>